<feature type="compositionally biased region" description="Polar residues" evidence="2">
    <location>
        <begin position="110"/>
        <end position="128"/>
    </location>
</feature>
<gene>
    <name evidence="3" type="ORF">CRE_19325</name>
</gene>
<dbReference type="PANTHER" id="PTHR40326">
    <property type="entry name" value="PROTEIN CBG10816"/>
    <property type="match status" value="1"/>
</dbReference>
<dbReference type="FunCoup" id="E3MX89">
    <property type="interactions" value="1526"/>
</dbReference>
<proteinExistence type="predicted"/>
<evidence type="ECO:0000313" key="4">
    <source>
        <dbReference type="Proteomes" id="UP000008281"/>
    </source>
</evidence>
<dbReference type="PANTHER" id="PTHR40326:SF1">
    <property type="entry name" value="RING-TYPE DOMAIN-CONTAINING PROTEIN-RELATED"/>
    <property type="match status" value="1"/>
</dbReference>
<sequence>MDEDFDKNELTEQLINLKKVVSEKAENVQLTEKQLDNFQQFFESVNQKVSKIRTVRAARIKAENEKKAEEERKKAEYAARERAIIAHENNQLEETRQRLEQSVFDVSATSIKSETPPLNNESLLNSSPEDTEIEDAEVDGSETANPTSNDPHVDFLSFIQADGAYLMLSKQEFAPKLKEDIKNERIGYPLGVAYDEIIKLWLVCDRDNSKVLLINTKKQAVNICDAISHPTALIIYEEGKSAAILCSTDARNNHMIYIYHYSVAEPFLQTFASFEDPIYDIRFQLRGIAKSDGKNLLSIENAPRGKRLRVFKREVGGKGFEIPGAASPSFLATYRTTVAVSDLGNNKVYIINFDDKDWSNISFNPIRVIEASNDLACRDLANVAGFKFVAGMQFDTNGYLLIGDAKGHSIKLFDTDYNFLHRISSDFVLPYVSSFYVNKAGECILLDVQNYRERLMWVKMSSIPQILDWVSPPGGGGGGASSASSSYQGRPRRGGYQQHRQY</sequence>
<dbReference type="OrthoDB" id="5870165at2759"/>
<keyword evidence="1" id="KW-0175">Coiled coil</keyword>
<evidence type="ECO:0000256" key="1">
    <source>
        <dbReference type="SAM" id="Coils"/>
    </source>
</evidence>
<dbReference type="InterPro" id="IPR011042">
    <property type="entry name" value="6-blade_b-propeller_TolB-like"/>
</dbReference>
<protein>
    <submittedName>
        <fullName evidence="3">Uncharacterized protein</fullName>
    </submittedName>
</protein>
<name>E3MX89_CAERE</name>
<reference evidence="3" key="1">
    <citation type="submission" date="2007-07" db="EMBL/GenBank/DDBJ databases">
        <title>PCAP assembly of the Caenorhabditis remanei genome.</title>
        <authorList>
            <consortium name="The Caenorhabditis remanei Sequencing Consortium"/>
            <person name="Wilson R.K."/>
        </authorList>
    </citation>
    <scope>NUCLEOTIDE SEQUENCE [LARGE SCALE GENOMIC DNA]</scope>
    <source>
        <strain evidence="3">PB4641</strain>
    </source>
</reference>
<evidence type="ECO:0000256" key="2">
    <source>
        <dbReference type="SAM" id="MobiDB-lite"/>
    </source>
</evidence>
<dbReference type="Gene3D" id="2.120.10.30">
    <property type="entry name" value="TolB, C-terminal domain"/>
    <property type="match status" value="1"/>
</dbReference>
<keyword evidence="4" id="KW-1185">Reference proteome</keyword>
<dbReference type="SUPFAM" id="SSF101898">
    <property type="entry name" value="NHL repeat"/>
    <property type="match status" value="1"/>
</dbReference>
<feature type="coiled-coil region" evidence="1">
    <location>
        <begin position="52"/>
        <end position="102"/>
    </location>
</feature>
<feature type="region of interest" description="Disordered" evidence="2">
    <location>
        <begin position="110"/>
        <end position="151"/>
    </location>
</feature>
<dbReference type="InParanoid" id="E3MX89"/>
<feature type="compositionally biased region" description="Acidic residues" evidence="2">
    <location>
        <begin position="129"/>
        <end position="140"/>
    </location>
</feature>
<dbReference type="OMA" id="DEIRNDW"/>
<evidence type="ECO:0000313" key="3">
    <source>
        <dbReference type="EMBL" id="EFP11513.1"/>
    </source>
</evidence>
<dbReference type="Proteomes" id="UP000008281">
    <property type="component" value="Unassembled WGS sequence"/>
</dbReference>
<dbReference type="HOGENOM" id="CLU_030909_0_0_1"/>
<dbReference type="STRING" id="31234.E3MX89"/>
<feature type="region of interest" description="Disordered" evidence="2">
    <location>
        <begin position="474"/>
        <end position="502"/>
    </location>
</feature>
<accession>E3MX89</accession>
<dbReference type="EMBL" id="DS268490">
    <property type="protein sequence ID" value="EFP11513.1"/>
    <property type="molecule type" value="Genomic_DNA"/>
</dbReference>
<organism evidence="4">
    <name type="scientific">Caenorhabditis remanei</name>
    <name type="common">Caenorhabditis vulgaris</name>
    <dbReference type="NCBI Taxonomy" id="31234"/>
    <lineage>
        <taxon>Eukaryota</taxon>
        <taxon>Metazoa</taxon>
        <taxon>Ecdysozoa</taxon>
        <taxon>Nematoda</taxon>
        <taxon>Chromadorea</taxon>
        <taxon>Rhabditida</taxon>
        <taxon>Rhabditina</taxon>
        <taxon>Rhabditomorpha</taxon>
        <taxon>Rhabditoidea</taxon>
        <taxon>Rhabditidae</taxon>
        <taxon>Peloderinae</taxon>
        <taxon>Caenorhabditis</taxon>
    </lineage>
</organism>
<dbReference type="eggNOG" id="ENOG502TFUW">
    <property type="taxonomic scope" value="Eukaryota"/>
</dbReference>
<dbReference type="AlphaFoldDB" id="E3MX89"/>